<sequence>MGSSSESTDQIDEQIYMPSTGGGVFSARHPGHEDKSLRRRSTVKDGDVETASVNEKDDCVDERDFHKKQTFSGWQLAWRKAKEIVYRLAYQSLGVIYGDIGTSPLYVFSSTFSDNPSQDDVLGATSLIIWALTIMVTIKYVVIVLNADDEGEGGTFALYSLISRYANLIQRDPRQRKLVRIERYQDQDMPKPNLFIRSWMEKSVTMGIIFKVVGVFGVALLLADGILTPAQSLLGAIQGITVVNSNISQSTVVGVSCAIIVLVFLIQPFGTGRIANTFAPIVILWMFFNLSFGIYNLVQYDASVFKAFSPYFAGAFLVRNRHDGWVQLGGILLAFTGVETLFADLGAFSKRAVQISWLFFVYPCLLISYIGQGAHMMVDPTVYANPFYLTVPPGMLYPSLIVAILACIVASQAVITGSFQLLSQIMKLSYFPQVEVVHTSKLFHGQVYIPLANWIMMIGTVIVTAVYTNTTALGEAYGSCVILVSFLTTCMVAIVAVVVWRFPIYLVLPVFIVFGLWDGMFLSSALSKVPHGAWVTLMIAVALTLLFVLWRYGKERQWKAENSDNVPLSQTTTLKQGQLALQSKFGDSTIVPINGLGIFFDKAGLSSTTPPVFLHFLQKFGAAPDVSVFFHLRALDVPTVPPNERYTIGRCFTYGTEDGSKHAIPNTFRLIVRHGYTDEVITPDLGVLVLDLIREFLDNETSKSSTPSATDNSKVAESEALQRAFKSQVIYIVGKEHLRIAPGTNIFKRLVLMIFLYVRDVTSNKVQHLNVQADRVVEVGFVKNI</sequence>
<feature type="transmembrane region" description="Helical" evidence="10">
    <location>
        <begin position="88"/>
        <end position="109"/>
    </location>
</feature>
<evidence type="ECO:0000256" key="2">
    <source>
        <dbReference type="ARBA" id="ARBA00022448"/>
    </source>
</evidence>
<dbReference type="PANTHER" id="PTHR30540">
    <property type="entry name" value="OSMOTIC STRESS POTASSIUM TRANSPORTER"/>
    <property type="match status" value="1"/>
</dbReference>
<reference evidence="13 14" key="1">
    <citation type="journal article" date="2017" name="Biotechnol. Biofuels">
        <title>Differential beta-glucosidase expression as a function of carbon source availability in Talaromyces amestolkiae: a genomic and proteomic approach.</title>
        <authorList>
            <person name="de Eugenio L.I."/>
            <person name="Mendez-Liter J.A."/>
            <person name="Nieto-Dominguez M."/>
            <person name="Alonso L."/>
            <person name="Gil-Munoz J."/>
            <person name="Barriuso J."/>
            <person name="Prieto A."/>
            <person name="Martinez M.J."/>
        </authorList>
    </citation>
    <scope>NUCLEOTIDE SEQUENCE [LARGE SCALE GENOMIC DNA]</scope>
    <source>
        <strain evidence="13 14">CIB</strain>
    </source>
</reference>
<keyword evidence="14" id="KW-1185">Reference proteome</keyword>
<dbReference type="Proteomes" id="UP000249363">
    <property type="component" value="Unassembled WGS sequence"/>
</dbReference>
<dbReference type="STRING" id="1196081.A0A364L7I5"/>
<feature type="transmembrane region" description="Helical" evidence="10">
    <location>
        <begin position="506"/>
        <end position="526"/>
    </location>
</feature>
<feature type="domain" description="K+ potassium transporter C-terminal" evidence="12">
    <location>
        <begin position="595"/>
        <end position="785"/>
    </location>
</feature>
<keyword evidence="6 10" id="KW-1133">Transmembrane helix</keyword>
<comment type="caution">
    <text evidence="13">The sequence shown here is derived from an EMBL/GenBank/DDBJ whole genome shotgun (WGS) entry which is preliminary data.</text>
</comment>
<dbReference type="GeneID" id="63796960"/>
<dbReference type="Pfam" id="PF22776">
    <property type="entry name" value="K_trans_C"/>
    <property type="match status" value="1"/>
</dbReference>
<keyword evidence="3" id="KW-0633">Potassium transport</keyword>
<dbReference type="RefSeq" id="XP_040736248.1">
    <property type="nucleotide sequence ID" value="XM_040880474.1"/>
</dbReference>
<keyword evidence="4 10" id="KW-0812">Transmembrane</keyword>
<dbReference type="InterPro" id="IPR053951">
    <property type="entry name" value="K_trans_N"/>
</dbReference>
<evidence type="ECO:0000259" key="11">
    <source>
        <dbReference type="Pfam" id="PF02705"/>
    </source>
</evidence>
<dbReference type="InterPro" id="IPR003855">
    <property type="entry name" value="K+_transporter"/>
</dbReference>
<feature type="transmembrane region" description="Helical" evidence="10">
    <location>
        <begin position="121"/>
        <end position="142"/>
    </location>
</feature>
<feature type="transmembrane region" description="Helical" evidence="10">
    <location>
        <begin position="476"/>
        <end position="499"/>
    </location>
</feature>
<feature type="region of interest" description="Disordered" evidence="9">
    <location>
        <begin position="1"/>
        <end position="47"/>
    </location>
</feature>
<evidence type="ECO:0000313" key="13">
    <source>
        <dbReference type="EMBL" id="RAO71733.1"/>
    </source>
</evidence>
<keyword evidence="5" id="KW-0630">Potassium</keyword>
<dbReference type="AlphaFoldDB" id="A0A364L7I5"/>
<keyword evidence="2" id="KW-0813">Transport</keyword>
<feature type="transmembrane region" description="Helical" evidence="10">
    <location>
        <begin position="278"/>
        <end position="298"/>
    </location>
</feature>
<feature type="transmembrane region" description="Helical" evidence="10">
    <location>
        <begin position="532"/>
        <end position="550"/>
    </location>
</feature>
<evidence type="ECO:0000256" key="9">
    <source>
        <dbReference type="SAM" id="MobiDB-lite"/>
    </source>
</evidence>
<feature type="transmembrane region" description="Helical" evidence="10">
    <location>
        <begin position="208"/>
        <end position="227"/>
    </location>
</feature>
<comment type="subcellular location">
    <subcellularLocation>
        <location evidence="1">Membrane</location>
        <topology evidence="1">Multi-pass membrane protein</topology>
    </subcellularLocation>
</comment>
<evidence type="ECO:0000256" key="10">
    <source>
        <dbReference type="SAM" id="Phobius"/>
    </source>
</evidence>
<feature type="transmembrane region" description="Helical" evidence="10">
    <location>
        <begin position="355"/>
        <end position="375"/>
    </location>
</feature>
<feature type="domain" description="K+ potassium transporter integral membrane" evidence="11">
    <location>
        <begin position="88"/>
        <end position="572"/>
    </location>
</feature>
<evidence type="ECO:0008006" key="15">
    <source>
        <dbReference type="Google" id="ProtNLM"/>
    </source>
</evidence>
<accession>A0A364L7I5</accession>
<evidence type="ECO:0000256" key="5">
    <source>
        <dbReference type="ARBA" id="ARBA00022958"/>
    </source>
</evidence>
<proteinExistence type="predicted"/>
<keyword evidence="8 10" id="KW-0472">Membrane</keyword>
<name>A0A364L7I5_TALAM</name>
<dbReference type="PANTHER" id="PTHR30540:SF83">
    <property type="entry name" value="K+ POTASSIUM TRANSPORTER"/>
    <property type="match status" value="1"/>
</dbReference>
<feature type="transmembrane region" description="Helical" evidence="10">
    <location>
        <begin position="247"/>
        <end position="266"/>
    </location>
</feature>
<feature type="transmembrane region" description="Helical" evidence="10">
    <location>
        <begin position="325"/>
        <end position="343"/>
    </location>
</feature>
<evidence type="ECO:0000256" key="1">
    <source>
        <dbReference type="ARBA" id="ARBA00004141"/>
    </source>
</evidence>
<dbReference type="InterPro" id="IPR053952">
    <property type="entry name" value="K_trans_C"/>
</dbReference>
<feature type="transmembrane region" description="Helical" evidence="10">
    <location>
        <begin position="395"/>
        <end position="422"/>
    </location>
</feature>
<evidence type="ECO:0000313" key="14">
    <source>
        <dbReference type="Proteomes" id="UP000249363"/>
    </source>
</evidence>
<protein>
    <recommendedName>
        <fullName evidence="15">Potassium transporter</fullName>
    </recommendedName>
</protein>
<dbReference type="GO" id="GO:0015079">
    <property type="term" value="F:potassium ion transmembrane transporter activity"/>
    <property type="evidence" value="ECO:0007669"/>
    <property type="project" value="InterPro"/>
</dbReference>
<dbReference type="OrthoDB" id="504708at2759"/>
<dbReference type="Pfam" id="PF02705">
    <property type="entry name" value="K_trans"/>
    <property type="match status" value="1"/>
</dbReference>
<keyword evidence="7" id="KW-0406">Ion transport</keyword>
<dbReference type="NCBIfam" id="TIGR00794">
    <property type="entry name" value="kup"/>
    <property type="match status" value="1"/>
</dbReference>
<evidence type="ECO:0000256" key="8">
    <source>
        <dbReference type="ARBA" id="ARBA00023136"/>
    </source>
</evidence>
<feature type="compositionally biased region" description="Basic and acidic residues" evidence="9">
    <location>
        <begin position="30"/>
        <end position="47"/>
    </location>
</feature>
<feature type="transmembrane region" description="Helical" evidence="10">
    <location>
        <begin position="451"/>
        <end position="470"/>
    </location>
</feature>
<dbReference type="GO" id="GO:0016020">
    <property type="term" value="C:membrane"/>
    <property type="evidence" value="ECO:0007669"/>
    <property type="project" value="UniProtKB-SubCell"/>
</dbReference>
<evidence type="ECO:0000256" key="7">
    <source>
        <dbReference type="ARBA" id="ARBA00023065"/>
    </source>
</evidence>
<evidence type="ECO:0000259" key="12">
    <source>
        <dbReference type="Pfam" id="PF22776"/>
    </source>
</evidence>
<evidence type="ECO:0000256" key="3">
    <source>
        <dbReference type="ARBA" id="ARBA00022538"/>
    </source>
</evidence>
<evidence type="ECO:0000256" key="6">
    <source>
        <dbReference type="ARBA" id="ARBA00022989"/>
    </source>
</evidence>
<evidence type="ECO:0000256" key="4">
    <source>
        <dbReference type="ARBA" id="ARBA00022692"/>
    </source>
</evidence>
<organism evidence="13 14">
    <name type="scientific">Talaromyces amestolkiae</name>
    <dbReference type="NCBI Taxonomy" id="1196081"/>
    <lineage>
        <taxon>Eukaryota</taxon>
        <taxon>Fungi</taxon>
        <taxon>Dikarya</taxon>
        <taxon>Ascomycota</taxon>
        <taxon>Pezizomycotina</taxon>
        <taxon>Eurotiomycetes</taxon>
        <taxon>Eurotiomycetidae</taxon>
        <taxon>Eurotiales</taxon>
        <taxon>Trichocomaceae</taxon>
        <taxon>Talaromyces</taxon>
        <taxon>Talaromyces sect. Talaromyces</taxon>
    </lineage>
</organism>
<dbReference type="EMBL" id="MIKG01000016">
    <property type="protein sequence ID" value="RAO71733.1"/>
    <property type="molecule type" value="Genomic_DNA"/>
</dbReference>
<gene>
    <name evidence="13" type="ORF">BHQ10_007745</name>
</gene>